<dbReference type="SUPFAM" id="SSF53850">
    <property type="entry name" value="Periplasmic binding protein-like II"/>
    <property type="match status" value="1"/>
</dbReference>
<name>A0A917BXZ9_9PROT</name>
<gene>
    <name evidence="1" type="ORF">GCM10011332_15880</name>
</gene>
<dbReference type="AlphaFoldDB" id="A0A917BXZ9"/>
<comment type="caution">
    <text evidence="1">The sequence shown here is derived from an EMBL/GenBank/DDBJ whole genome shotgun (WGS) entry which is preliminary data.</text>
</comment>
<proteinExistence type="predicted"/>
<dbReference type="Proteomes" id="UP000632498">
    <property type="component" value="Unassembled WGS sequence"/>
</dbReference>
<sequence length="267" mass="30089">MRLKGIFVSAIFLFFSAGTYANEITSIHLPEGVLAEKTAIGYIGAFPDILNEAARRLKRPVALYAGPWIRSQKNAQRIPGAAIAPLTRVPEREDQYVWVEEILPLNLTFLIMSGTNTQYQKMDDLIGKRIGVLRGSVADVITRNLPELRKYVVLSSTGESLSKLLQHGRIDGWLIWDIYGLENMRRLNLEPFIKTTFSYTVGPLYLATNPSVSIKEVQLWQHTLREMKQDGTIARIIRQHYGNKIVAALKTTPPYSPGTPTDVEYSK</sequence>
<evidence type="ECO:0000313" key="1">
    <source>
        <dbReference type="EMBL" id="GGF62824.1"/>
    </source>
</evidence>
<dbReference type="EMBL" id="BMHV01000009">
    <property type="protein sequence ID" value="GGF62824.1"/>
    <property type="molecule type" value="Genomic_DNA"/>
</dbReference>
<protein>
    <submittedName>
        <fullName evidence="1">ABC transporter substrate-binding protein</fullName>
    </submittedName>
</protein>
<keyword evidence="2" id="KW-1185">Reference proteome</keyword>
<evidence type="ECO:0000313" key="2">
    <source>
        <dbReference type="Proteomes" id="UP000632498"/>
    </source>
</evidence>
<organism evidence="1 2">
    <name type="scientific">Terasakiella brassicae</name>
    <dbReference type="NCBI Taxonomy" id="1634917"/>
    <lineage>
        <taxon>Bacteria</taxon>
        <taxon>Pseudomonadati</taxon>
        <taxon>Pseudomonadota</taxon>
        <taxon>Alphaproteobacteria</taxon>
        <taxon>Rhodospirillales</taxon>
        <taxon>Terasakiellaceae</taxon>
        <taxon>Terasakiella</taxon>
    </lineage>
</organism>
<dbReference type="RefSeq" id="WP_188663632.1">
    <property type="nucleotide sequence ID" value="NZ_BMHV01000009.1"/>
</dbReference>
<accession>A0A917BXZ9</accession>
<dbReference type="PANTHER" id="PTHR38834:SF3">
    <property type="entry name" value="SOLUTE-BINDING PROTEIN FAMILY 3_N-TERMINAL DOMAIN-CONTAINING PROTEIN"/>
    <property type="match status" value="1"/>
</dbReference>
<dbReference type="Gene3D" id="3.40.190.10">
    <property type="entry name" value="Periplasmic binding protein-like II"/>
    <property type="match status" value="2"/>
</dbReference>
<reference evidence="1" key="2">
    <citation type="submission" date="2020-09" db="EMBL/GenBank/DDBJ databases">
        <authorList>
            <person name="Sun Q."/>
            <person name="Zhou Y."/>
        </authorList>
    </citation>
    <scope>NUCLEOTIDE SEQUENCE</scope>
    <source>
        <strain evidence="1">CGMCC 1.15254</strain>
    </source>
</reference>
<dbReference type="PANTHER" id="PTHR38834">
    <property type="entry name" value="PERIPLASMIC SUBSTRATE BINDING PROTEIN FAMILY 3"/>
    <property type="match status" value="1"/>
</dbReference>
<reference evidence="1" key="1">
    <citation type="journal article" date="2014" name="Int. J. Syst. Evol. Microbiol.">
        <title>Complete genome sequence of Corynebacterium casei LMG S-19264T (=DSM 44701T), isolated from a smear-ripened cheese.</title>
        <authorList>
            <consortium name="US DOE Joint Genome Institute (JGI-PGF)"/>
            <person name="Walter F."/>
            <person name="Albersmeier A."/>
            <person name="Kalinowski J."/>
            <person name="Ruckert C."/>
        </authorList>
    </citation>
    <scope>NUCLEOTIDE SEQUENCE</scope>
    <source>
        <strain evidence="1">CGMCC 1.15254</strain>
    </source>
</reference>